<keyword evidence="1" id="KW-0479">Metal-binding</keyword>
<evidence type="ECO:0000313" key="3">
    <source>
        <dbReference type="Proteomes" id="UP000654482"/>
    </source>
</evidence>
<gene>
    <name evidence="2" type="ORF">IQ249_16160</name>
</gene>
<dbReference type="GO" id="GO:0046872">
    <property type="term" value="F:metal ion binding"/>
    <property type="evidence" value="ECO:0007669"/>
    <property type="project" value="UniProtKB-KW"/>
</dbReference>
<organism evidence="2 3">
    <name type="scientific">Lusitaniella coriacea LEGE 07157</name>
    <dbReference type="NCBI Taxonomy" id="945747"/>
    <lineage>
        <taxon>Bacteria</taxon>
        <taxon>Bacillati</taxon>
        <taxon>Cyanobacteriota</taxon>
        <taxon>Cyanophyceae</taxon>
        <taxon>Spirulinales</taxon>
        <taxon>Lusitaniellaceae</taxon>
        <taxon>Lusitaniella</taxon>
    </lineage>
</organism>
<name>A0A8J7JCG7_9CYAN</name>
<evidence type="ECO:0000256" key="1">
    <source>
        <dbReference type="PIRSR" id="PIRSR605502-1"/>
    </source>
</evidence>
<evidence type="ECO:0000313" key="2">
    <source>
        <dbReference type="EMBL" id="MBE9117435.1"/>
    </source>
</evidence>
<comment type="cofactor">
    <cofactor evidence="1">
        <name>Mg(2+)</name>
        <dbReference type="ChEBI" id="CHEBI:18420"/>
    </cofactor>
    <text evidence="1">Binds 2 magnesium ions per subunit.</text>
</comment>
<dbReference type="RefSeq" id="WP_194030525.1">
    <property type="nucleotide sequence ID" value="NZ_JADEWZ010000025.1"/>
</dbReference>
<dbReference type="Gene3D" id="1.10.4080.10">
    <property type="entry name" value="ADP-ribosylation/Crystallin J1"/>
    <property type="match status" value="1"/>
</dbReference>
<feature type="binding site" evidence="1">
    <location>
        <position position="216"/>
    </location>
    <ligand>
        <name>Mg(2+)</name>
        <dbReference type="ChEBI" id="CHEBI:18420"/>
        <label>1</label>
    </ligand>
</feature>
<comment type="caution">
    <text evidence="2">The sequence shown here is derived from an EMBL/GenBank/DDBJ whole genome shotgun (WGS) entry which is preliminary data.</text>
</comment>
<dbReference type="InterPro" id="IPR036705">
    <property type="entry name" value="Ribosyl_crysJ1_sf"/>
</dbReference>
<dbReference type="SUPFAM" id="SSF101478">
    <property type="entry name" value="ADP-ribosylglycohydrolase"/>
    <property type="match status" value="1"/>
</dbReference>
<accession>A0A8J7JCG7</accession>
<dbReference type="InterPro" id="IPR005502">
    <property type="entry name" value="Ribosyl_crysJ1"/>
</dbReference>
<dbReference type="EMBL" id="JADEWZ010000025">
    <property type="protein sequence ID" value="MBE9117435.1"/>
    <property type="molecule type" value="Genomic_DNA"/>
</dbReference>
<keyword evidence="3" id="KW-1185">Reference proteome</keyword>
<dbReference type="AlphaFoldDB" id="A0A8J7JCG7"/>
<keyword evidence="1" id="KW-0460">Magnesium</keyword>
<protein>
    <submittedName>
        <fullName evidence="2">ADP-ribosylglycohydrolase family protein</fullName>
    </submittedName>
</protein>
<sequence>MRYSLLSRFQGALLGNAVECLSGTRKTSNPLQPLENPSPWSDMQYCAAESLIECGKLDRTDWLERIGRRRKEVLTLQHTASSSEVALAALPIVLYFHEDIDLLQSHLLEAATLWQAPSESTPLLLAWGVTISLALREKLDSRFVLSQLQSVFAELTETLQHLESLIDRGIGLVQIPRQLNAPVTPLLLALYCFAATPEDFPLCVARALQIDDRAPTTAALTGALAGGYNSLNGIPLSWRDRNFPNTESLKRQATQLFAAWSGAYRPRRKIPDDRAIAAAGTIQPRSRLRIISQKPS</sequence>
<dbReference type="Pfam" id="PF03747">
    <property type="entry name" value="ADP_ribosyl_GH"/>
    <property type="match status" value="1"/>
</dbReference>
<proteinExistence type="predicted"/>
<reference evidence="2" key="1">
    <citation type="submission" date="2020-10" db="EMBL/GenBank/DDBJ databases">
        <authorList>
            <person name="Castelo-Branco R."/>
            <person name="Eusebio N."/>
            <person name="Adriana R."/>
            <person name="Vieira A."/>
            <person name="Brugerolle De Fraissinette N."/>
            <person name="Rezende De Castro R."/>
            <person name="Schneider M.P."/>
            <person name="Vasconcelos V."/>
            <person name="Leao P.N."/>
        </authorList>
    </citation>
    <scope>NUCLEOTIDE SEQUENCE</scope>
    <source>
        <strain evidence="2">LEGE 07157</strain>
    </source>
</reference>
<dbReference type="Proteomes" id="UP000654482">
    <property type="component" value="Unassembled WGS sequence"/>
</dbReference>